<dbReference type="RefSeq" id="WP_381187591.1">
    <property type="nucleotide sequence ID" value="NZ_JBHSFK010000083.1"/>
</dbReference>
<gene>
    <name evidence="1" type="ORF">ACFPIH_55335</name>
</gene>
<evidence type="ECO:0000313" key="1">
    <source>
        <dbReference type="EMBL" id="MFC4508466.1"/>
    </source>
</evidence>
<comment type="caution">
    <text evidence="1">The sequence shown here is derived from an EMBL/GenBank/DDBJ whole genome shotgun (WGS) entry which is preliminary data.</text>
</comment>
<name>A0ABV9BDS3_9ACTN</name>
<reference evidence="2" key="1">
    <citation type="journal article" date="2019" name="Int. J. Syst. Evol. Microbiol.">
        <title>The Global Catalogue of Microorganisms (GCM) 10K type strain sequencing project: providing services to taxonomists for standard genome sequencing and annotation.</title>
        <authorList>
            <consortium name="The Broad Institute Genomics Platform"/>
            <consortium name="The Broad Institute Genome Sequencing Center for Infectious Disease"/>
            <person name="Wu L."/>
            <person name="Ma J."/>
        </authorList>
    </citation>
    <scope>NUCLEOTIDE SEQUENCE [LARGE SCALE GENOMIC DNA]</scope>
    <source>
        <strain evidence="2">CGMCC 4.7177</strain>
    </source>
</reference>
<dbReference type="Proteomes" id="UP001595839">
    <property type="component" value="Unassembled WGS sequence"/>
</dbReference>
<organism evidence="1 2">
    <name type="scientific">Streptomyces vulcanius</name>
    <dbReference type="NCBI Taxonomy" id="1441876"/>
    <lineage>
        <taxon>Bacteria</taxon>
        <taxon>Bacillati</taxon>
        <taxon>Actinomycetota</taxon>
        <taxon>Actinomycetes</taxon>
        <taxon>Kitasatosporales</taxon>
        <taxon>Streptomycetaceae</taxon>
        <taxon>Streptomyces</taxon>
    </lineage>
</organism>
<accession>A0ABV9BDS3</accession>
<evidence type="ECO:0000313" key="2">
    <source>
        <dbReference type="Proteomes" id="UP001595839"/>
    </source>
</evidence>
<sequence length="73" mass="7842">MLELRQTLTLANVAEKISTSAGRADQLAKGRQPSRSTPDCWLIVYAVKSLARTGDTGLAEAGDRLRPLVTNGM</sequence>
<proteinExistence type="predicted"/>
<keyword evidence="2" id="KW-1185">Reference proteome</keyword>
<protein>
    <submittedName>
        <fullName evidence="1">Uncharacterized protein</fullName>
    </submittedName>
</protein>
<dbReference type="EMBL" id="JBHSFK010000083">
    <property type="protein sequence ID" value="MFC4508466.1"/>
    <property type="molecule type" value="Genomic_DNA"/>
</dbReference>